<proteinExistence type="predicted"/>
<dbReference type="EMBL" id="JAPHNI010000655">
    <property type="protein sequence ID" value="KAJ8109102.1"/>
    <property type="molecule type" value="Genomic_DNA"/>
</dbReference>
<organism evidence="1 2">
    <name type="scientific">Boeremia exigua</name>
    <dbReference type="NCBI Taxonomy" id="749465"/>
    <lineage>
        <taxon>Eukaryota</taxon>
        <taxon>Fungi</taxon>
        <taxon>Dikarya</taxon>
        <taxon>Ascomycota</taxon>
        <taxon>Pezizomycotina</taxon>
        <taxon>Dothideomycetes</taxon>
        <taxon>Pleosporomycetidae</taxon>
        <taxon>Pleosporales</taxon>
        <taxon>Pleosporineae</taxon>
        <taxon>Didymellaceae</taxon>
        <taxon>Boeremia</taxon>
    </lineage>
</organism>
<evidence type="ECO:0000313" key="2">
    <source>
        <dbReference type="Proteomes" id="UP001153331"/>
    </source>
</evidence>
<protein>
    <submittedName>
        <fullName evidence="1">Uncharacterized protein</fullName>
    </submittedName>
</protein>
<reference evidence="1" key="1">
    <citation type="submission" date="2022-11" db="EMBL/GenBank/DDBJ databases">
        <title>Genome Sequence of Boeremia exigua.</title>
        <authorList>
            <person name="Buettner E."/>
        </authorList>
    </citation>
    <scope>NUCLEOTIDE SEQUENCE</scope>
    <source>
        <strain evidence="1">CU02</strain>
    </source>
</reference>
<dbReference type="Proteomes" id="UP001153331">
    <property type="component" value="Unassembled WGS sequence"/>
</dbReference>
<name>A0ACC2I167_9PLEO</name>
<accession>A0ACC2I167</accession>
<evidence type="ECO:0000313" key="1">
    <source>
        <dbReference type="EMBL" id="KAJ8109102.1"/>
    </source>
</evidence>
<sequence length="189" mass="20782">MNGLSSTVAAATTTATTVITATPVDTAAAAACQPPARVSVPIRVRHEVLVSVTGQRYKESNNMRYSPRRFNSVQEFRAYQDAEAAREDATRFLCGSGLLAALAFAFVSWAADMQMWSYCYPRVMPGWIMAIAWVVFATLVVHALRALGGWTILARNLGGEAAKKRLPLRDANWIWEGMQNNLILEDPDC</sequence>
<comment type="caution">
    <text evidence="1">The sequence shown here is derived from an EMBL/GenBank/DDBJ whole genome shotgun (WGS) entry which is preliminary data.</text>
</comment>
<gene>
    <name evidence="1" type="ORF">OPT61_g7698</name>
</gene>
<keyword evidence="2" id="KW-1185">Reference proteome</keyword>